<dbReference type="Proteomes" id="UP000535509">
    <property type="component" value="Unassembled WGS sequence"/>
</dbReference>
<dbReference type="SUPFAM" id="SSF116726">
    <property type="entry name" value="TrkA C-terminal domain-like"/>
    <property type="match status" value="1"/>
</dbReference>
<dbReference type="PANTHER" id="PTHR43833">
    <property type="entry name" value="POTASSIUM CHANNEL PROTEIN 2-RELATED-RELATED"/>
    <property type="match status" value="1"/>
</dbReference>
<sequence>MKTYAVIGLGKFGSHVAKGLIENGEQVIAVDKNEDSIKEFRGICENLFIIDTTDINSLKDAGIAEVDTAIVSIGKNIEASILSVMALKEIGVKEVIAKAYTLIHGKILSKIGTDRVIYPERDAAKRLVKSFSLNPKFEVIDVTNTMKIARFKITAQYANIAAGDLLSRSKSDLKIIAFKRENRWEYEIGEFLVLKNDDVVLLFGNSKELEIFVSNI</sequence>
<evidence type="ECO:0000313" key="3">
    <source>
        <dbReference type="EMBL" id="EAI8859546.1"/>
    </source>
</evidence>
<proteinExistence type="predicted"/>
<dbReference type="GO" id="GO:0006813">
    <property type="term" value="P:potassium ion transport"/>
    <property type="evidence" value="ECO:0007669"/>
    <property type="project" value="InterPro"/>
</dbReference>
<dbReference type="Proteomes" id="UP000557842">
    <property type="component" value="Unassembled WGS sequence"/>
</dbReference>
<dbReference type="InterPro" id="IPR050721">
    <property type="entry name" value="Trk_Ktr_HKT_K-transport"/>
</dbReference>
<dbReference type="Gene3D" id="3.30.70.1450">
    <property type="entry name" value="Regulator of K+ conductance, C-terminal domain"/>
    <property type="match status" value="1"/>
</dbReference>
<dbReference type="InterPro" id="IPR036291">
    <property type="entry name" value="NAD(P)-bd_dom_sf"/>
</dbReference>
<dbReference type="EMBL" id="AABQDW010000010">
    <property type="protein sequence ID" value="EAI5408338.1"/>
    <property type="molecule type" value="Genomic_DNA"/>
</dbReference>
<dbReference type="Pfam" id="PF02254">
    <property type="entry name" value="TrkA_N"/>
    <property type="match status" value="1"/>
</dbReference>
<evidence type="ECO:0000313" key="5">
    <source>
        <dbReference type="Proteomes" id="UP000557842"/>
    </source>
</evidence>
<dbReference type="OMA" id="AIVANCT"/>
<accession>A0A5L4IGP7</accession>
<evidence type="ECO:0000313" key="4">
    <source>
        <dbReference type="Proteomes" id="UP000535509"/>
    </source>
</evidence>
<comment type="caution">
    <text evidence="3">The sequence shown here is derived from an EMBL/GenBank/DDBJ whole genome shotgun (WGS) entry which is preliminary data.</text>
</comment>
<protein>
    <submittedName>
        <fullName evidence="3">TrkA family potassium uptake protein</fullName>
    </submittedName>
</protein>
<name>A0A5L4IGP7_CAMFE</name>
<dbReference type="EMBL" id="AABTCC010000020">
    <property type="protein sequence ID" value="EAI8859546.1"/>
    <property type="molecule type" value="Genomic_DNA"/>
</dbReference>
<dbReference type="SUPFAM" id="SSF51735">
    <property type="entry name" value="NAD(P)-binding Rossmann-fold domains"/>
    <property type="match status" value="1"/>
</dbReference>
<keyword evidence="4" id="KW-1185">Reference proteome</keyword>
<organism evidence="3 4">
    <name type="scientific">Campylobacter fetus</name>
    <dbReference type="NCBI Taxonomy" id="196"/>
    <lineage>
        <taxon>Bacteria</taxon>
        <taxon>Pseudomonadati</taxon>
        <taxon>Campylobacterota</taxon>
        <taxon>Epsilonproteobacteria</taxon>
        <taxon>Campylobacterales</taxon>
        <taxon>Campylobacteraceae</taxon>
        <taxon>Campylobacter</taxon>
    </lineage>
</organism>
<dbReference type="RefSeq" id="WP_002850721.1">
    <property type="nucleotide sequence ID" value="NZ_AABUZP020000015.1"/>
</dbReference>
<evidence type="ECO:0000313" key="2">
    <source>
        <dbReference type="EMBL" id="EAI5408338.1"/>
    </source>
</evidence>
<reference evidence="3 4" key="1">
    <citation type="submission" date="2018-06" db="EMBL/GenBank/DDBJ databases">
        <authorList>
            <consortium name="PulseNet: The National Subtyping Network for Foodborne Disease Surveillance"/>
            <person name="Tarr C.L."/>
            <person name="Trees E."/>
            <person name="Katz L.S."/>
            <person name="Carleton-Romer H.A."/>
            <person name="Stroika S."/>
            <person name="Kucerova Z."/>
            <person name="Roache K.F."/>
            <person name="Sabol A.L."/>
            <person name="Besser J."/>
            <person name="Gerner-Smidt P."/>
        </authorList>
    </citation>
    <scope>NUCLEOTIDE SEQUENCE [LARGE SCALE GENOMIC DNA]</scope>
    <source>
        <strain evidence="2 5">2016D-0221</strain>
        <strain evidence="3 4">PNUSAC001503</strain>
    </source>
</reference>
<dbReference type="PANTHER" id="PTHR43833:SF7">
    <property type="entry name" value="KTR SYSTEM POTASSIUM UPTAKE PROTEIN C"/>
    <property type="match status" value="1"/>
</dbReference>
<dbReference type="PROSITE" id="PS51201">
    <property type="entry name" value="RCK_N"/>
    <property type="match status" value="1"/>
</dbReference>
<dbReference type="AlphaFoldDB" id="A0A5L4IGP7"/>
<evidence type="ECO:0000259" key="1">
    <source>
        <dbReference type="PROSITE" id="PS51201"/>
    </source>
</evidence>
<dbReference type="Gene3D" id="3.40.50.720">
    <property type="entry name" value="NAD(P)-binding Rossmann-like Domain"/>
    <property type="match status" value="1"/>
</dbReference>
<gene>
    <name evidence="2" type="ORF">BVH53_06460</name>
    <name evidence="3" type="ORF">CX802_06880</name>
</gene>
<dbReference type="GeneID" id="61065456"/>
<feature type="domain" description="RCK N-terminal" evidence="1">
    <location>
        <begin position="1"/>
        <end position="117"/>
    </location>
</feature>
<dbReference type="InterPro" id="IPR036721">
    <property type="entry name" value="RCK_C_sf"/>
</dbReference>
<dbReference type="InterPro" id="IPR003148">
    <property type="entry name" value="RCK_N"/>
</dbReference>